<evidence type="ECO:0000313" key="2">
    <source>
        <dbReference type="EMBL" id="MBE1162174.1"/>
    </source>
</evidence>
<accession>A0ABR9GDV4</accession>
<evidence type="ECO:0008006" key="4">
    <source>
        <dbReference type="Google" id="ProtNLM"/>
    </source>
</evidence>
<evidence type="ECO:0000256" key="1">
    <source>
        <dbReference type="SAM" id="SignalP"/>
    </source>
</evidence>
<evidence type="ECO:0000313" key="3">
    <source>
        <dbReference type="Proteomes" id="UP000651010"/>
    </source>
</evidence>
<dbReference type="EMBL" id="JACZZA010000012">
    <property type="protein sequence ID" value="MBE1162174.1"/>
    <property type="molecule type" value="Genomic_DNA"/>
</dbReference>
<dbReference type="Proteomes" id="UP000651010">
    <property type="component" value="Unassembled WGS sequence"/>
</dbReference>
<name>A0ABR9GDV4_9GAMM</name>
<protein>
    <recommendedName>
        <fullName evidence="4">DUF4142 domain-containing protein</fullName>
    </recommendedName>
</protein>
<gene>
    <name evidence="2" type="ORF">IGX34_17455</name>
</gene>
<organism evidence="2 3">
    <name type="scientific">Dyella acidiphila</name>
    <dbReference type="NCBI Taxonomy" id="2775866"/>
    <lineage>
        <taxon>Bacteria</taxon>
        <taxon>Pseudomonadati</taxon>
        <taxon>Pseudomonadota</taxon>
        <taxon>Gammaproteobacteria</taxon>
        <taxon>Lysobacterales</taxon>
        <taxon>Rhodanobacteraceae</taxon>
        <taxon>Dyella</taxon>
    </lineage>
</organism>
<proteinExistence type="predicted"/>
<keyword evidence="1" id="KW-0732">Signal</keyword>
<comment type="caution">
    <text evidence="2">The sequence shown here is derived from an EMBL/GenBank/DDBJ whole genome shotgun (WGS) entry which is preliminary data.</text>
</comment>
<feature type="chain" id="PRO_5046147715" description="DUF4142 domain-containing protein" evidence="1">
    <location>
        <begin position="22"/>
        <end position="153"/>
    </location>
</feature>
<dbReference type="RefSeq" id="WP_192557014.1">
    <property type="nucleotide sequence ID" value="NZ_JACZZA010000012.1"/>
</dbReference>
<sequence>MRLFHRHGMLLALAIACSLHAQGTIQHALSPADRAAVQQYMLSEDSYQKLLATAKDARASKVKIDMLDPKAHSLDERATDLNNNPEVHALLARHGLTAHDFLLGEYALLSAEFAVKYGSQPGIDTHLANPANVALFRRHEAEIDALSGDDSNN</sequence>
<keyword evidence="3" id="KW-1185">Reference proteome</keyword>
<dbReference type="PROSITE" id="PS51257">
    <property type="entry name" value="PROKAR_LIPOPROTEIN"/>
    <property type="match status" value="1"/>
</dbReference>
<feature type="signal peptide" evidence="1">
    <location>
        <begin position="1"/>
        <end position="21"/>
    </location>
</feature>
<reference evidence="2 3" key="1">
    <citation type="submission" date="2020-09" db="EMBL/GenBank/DDBJ databases">
        <title>Dyella sp. 7MK23 isolated from forest soil.</title>
        <authorList>
            <person name="Fu J."/>
        </authorList>
    </citation>
    <scope>NUCLEOTIDE SEQUENCE [LARGE SCALE GENOMIC DNA]</scope>
    <source>
        <strain evidence="2 3">7MK23</strain>
    </source>
</reference>